<dbReference type="Proteomes" id="UP001234297">
    <property type="component" value="Chromosome 7"/>
</dbReference>
<comment type="caution">
    <text evidence="1">The sequence shown here is derived from an EMBL/GenBank/DDBJ whole genome shotgun (WGS) entry which is preliminary data.</text>
</comment>
<organism evidence="1 2">
    <name type="scientific">Persea americana</name>
    <name type="common">Avocado</name>
    <dbReference type="NCBI Taxonomy" id="3435"/>
    <lineage>
        <taxon>Eukaryota</taxon>
        <taxon>Viridiplantae</taxon>
        <taxon>Streptophyta</taxon>
        <taxon>Embryophyta</taxon>
        <taxon>Tracheophyta</taxon>
        <taxon>Spermatophyta</taxon>
        <taxon>Magnoliopsida</taxon>
        <taxon>Magnoliidae</taxon>
        <taxon>Laurales</taxon>
        <taxon>Lauraceae</taxon>
        <taxon>Persea</taxon>
    </lineage>
</organism>
<evidence type="ECO:0000313" key="2">
    <source>
        <dbReference type="Proteomes" id="UP001234297"/>
    </source>
</evidence>
<evidence type="ECO:0000313" key="1">
    <source>
        <dbReference type="EMBL" id="KAJ8629001.1"/>
    </source>
</evidence>
<protein>
    <submittedName>
        <fullName evidence="1">Uncharacterized protein</fullName>
    </submittedName>
</protein>
<keyword evidence="2" id="KW-1185">Reference proteome</keyword>
<accession>A0ACC2L747</accession>
<proteinExistence type="predicted"/>
<gene>
    <name evidence="1" type="ORF">MRB53_022324</name>
</gene>
<name>A0ACC2L747_PERAE</name>
<sequence length="79" mass="8961">MWLLGEEKRIQSLVKNTIDYFHGNSGKDEGLYLFVIVRDFMAMLEKVCKEVTDAAAAAMKLISFAFIRRGEAPHLQLPS</sequence>
<reference evidence="1 2" key="1">
    <citation type="journal article" date="2022" name="Hortic Res">
        <title>A haplotype resolved chromosomal level avocado genome allows analysis of novel avocado genes.</title>
        <authorList>
            <person name="Nath O."/>
            <person name="Fletcher S.J."/>
            <person name="Hayward A."/>
            <person name="Shaw L.M."/>
            <person name="Masouleh A.K."/>
            <person name="Furtado A."/>
            <person name="Henry R.J."/>
            <person name="Mitter N."/>
        </authorList>
    </citation>
    <scope>NUCLEOTIDE SEQUENCE [LARGE SCALE GENOMIC DNA]</scope>
    <source>
        <strain evidence="2">cv. Hass</strain>
    </source>
</reference>
<dbReference type="EMBL" id="CM056815">
    <property type="protein sequence ID" value="KAJ8629001.1"/>
    <property type="molecule type" value="Genomic_DNA"/>
</dbReference>